<evidence type="ECO:0000313" key="2">
    <source>
        <dbReference type="EMBL" id="KAB1267084.1"/>
    </source>
</evidence>
<gene>
    <name evidence="2" type="ORF">Cadr_000017701</name>
</gene>
<comment type="caution">
    <text evidence="2">The sequence shown here is derived from an EMBL/GenBank/DDBJ whole genome shotgun (WGS) entry which is preliminary data.</text>
</comment>
<protein>
    <submittedName>
        <fullName evidence="2">Uncharacterized protein</fullName>
    </submittedName>
</protein>
<dbReference type="AlphaFoldDB" id="A0A5N4D7D9"/>
<feature type="region of interest" description="Disordered" evidence="1">
    <location>
        <begin position="231"/>
        <end position="316"/>
    </location>
</feature>
<organism evidence="2 3">
    <name type="scientific">Camelus dromedarius</name>
    <name type="common">Dromedary</name>
    <name type="synonym">Arabian camel</name>
    <dbReference type="NCBI Taxonomy" id="9838"/>
    <lineage>
        <taxon>Eukaryota</taxon>
        <taxon>Metazoa</taxon>
        <taxon>Chordata</taxon>
        <taxon>Craniata</taxon>
        <taxon>Vertebrata</taxon>
        <taxon>Euteleostomi</taxon>
        <taxon>Mammalia</taxon>
        <taxon>Eutheria</taxon>
        <taxon>Laurasiatheria</taxon>
        <taxon>Artiodactyla</taxon>
        <taxon>Tylopoda</taxon>
        <taxon>Camelidae</taxon>
        <taxon>Camelus</taxon>
    </lineage>
</organism>
<proteinExistence type="predicted"/>
<feature type="compositionally biased region" description="Basic and acidic residues" evidence="1">
    <location>
        <begin position="303"/>
        <end position="314"/>
    </location>
</feature>
<accession>A0A5N4D7D9</accession>
<sequence length="345" mass="37643">MVQGLVQPGTQADGWMGGRGMGVCGDGGLMMEGWVKGWVDRSLWLPRLRMETGEKILRVTRVWGPGTLGALNRSREEAGRVSVPLELHALKDEDGWEALEGVSSQTDLGCVGATRRGVRLSCWQLYSWRLLLAAILRWRGGWNDRFAGFKRNQKLPLALAALGTRSILSPCAQNSARRKGRGDSCRARMIWTSLPGGKDFREGVSRLTAPGSAFTGLHGERPRELTGLFTLPTGTGPSELGPGILSEGRPGRGRPPRRRHSPGRADPGSEWDACPDHSWFRSSRGRMGENAAESTEKAWTARRMQESPWKHDPRAGVGVMGERQCLRASCAISPVTQGPEESSPG</sequence>
<evidence type="ECO:0000256" key="1">
    <source>
        <dbReference type="SAM" id="MobiDB-lite"/>
    </source>
</evidence>
<name>A0A5N4D7D9_CAMDR</name>
<dbReference type="Proteomes" id="UP000299084">
    <property type="component" value="Unassembled WGS sequence"/>
</dbReference>
<feature type="compositionally biased region" description="Basic residues" evidence="1">
    <location>
        <begin position="251"/>
        <end position="262"/>
    </location>
</feature>
<dbReference type="EMBL" id="JWIN03000015">
    <property type="protein sequence ID" value="KAB1267084.1"/>
    <property type="molecule type" value="Genomic_DNA"/>
</dbReference>
<evidence type="ECO:0000313" key="3">
    <source>
        <dbReference type="Proteomes" id="UP000299084"/>
    </source>
</evidence>
<keyword evidence="3" id="KW-1185">Reference proteome</keyword>
<reference evidence="2 3" key="1">
    <citation type="journal article" date="2019" name="Mol. Ecol. Resour.">
        <title>Improving Illumina assemblies with Hi-C and long reads: an example with the North African dromedary.</title>
        <authorList>
            <person name="Elbers J.P."/>
            <person name="Rogers M.F."/>
            <person name="Perelman P.L."/>
            <person name="Proskuryakova A.A."/>
            <person name="Serdyukova N.A."/>
            <person name="Johnson W.E."/>
            <person name="Horin P."/>
            <person name="Corander J."/>
            <person name="Murphy D."/>
            <person name="Burger P.A."/>
        </authorList>
    </citation>
    <scope>NUCLEOTIDE SEQUENCE [LARGE SCALE GENOMIC DNA]</scope>
    <source>
        <strain evidence="2">Drom800</strain>
        <tissue evidence="2">Blood</tissue>
    </source>
</reference>